<evidence type="ECO:0000313" key="4">
    <source>
        <dbReference type="Proteomes" id="UP000492821"/>
    </source>
</evidence>
<proteinExistence type="predicted"/>
<protein>
    <submittedName>
        <fullName evidence="5">Uncharacterized protein</fullName>
    </submittedName>
</protein>
<feature type="transmembrane region" description="Helical" evidence="2">
    <location>
        <begin position="190"/>
        <end position="214"/>
    </location>
</feature>
<name>A0A7E4UXA2_PANRE</name>
<evidence type="ECO:0000313" key="5">
    <source>
        <dbReference type="WBParaSite" id="Pan_g1368.t1"/>
    </source>
</evidence>
<reference evidence="5" key="2">
    <citation type="submission" date="2020-10" db="UniProtKB">
        <authorList>
            <consortium name="WormBaseParasite"/>
        </authorList>
    </citation>
    <scope>IDENTIFICATION</scope>
</reference>
<feature type="region of interest" description="Disordered" evidence="1">
    <location>
        <begin position="222"/>
        <end position="338"/>
    </location>
</feature>
<reference evidence="4" key="1">
    <citation type="journal article" date="2013" name="Genetics">
        <title>The draft genome and transcriptome of Panagrellus redivivus are shaped by the harsh demands of a free-living lifestyle.</title>
        <authorList>
            <person name="Srinivasan J."/>
            <person name="Dillman A.R."/>
            <person name="Macchietto M.G."/>
            <person name="Heikkinen L."/>
            <person name="Lakso M."/>
            <person name="Fracchia K.M."/>
            <person name="Antoshechkin I."/>
            <person name="Mortazavi A."/>
            <person name="Wong G."/>
            <person name="Sternberg P.W."/>
        </authorList>
    </citation>
    <scope>NUCLEOTIDE SEQUENCE [LARGE SCALE GENOMIC DNA]</scope>
    <source>
        <strain evidence="4">MT8872</strain>
    </source>
</reference>
<accession>A0A7E4UXA2</accession>
<evidence type="ECO:0000256" key="1">
    <source>
        <dbReference type="SAM" id="MobiDB-lite"/>
    </source>
</evidence>
<keyword evidence="2" id="KW-0472">Membrane</keyword>
<dbReference type="WBParaSite" id="Pan_g1368.t1">
    <property type="protein sequence ID" value="Pan_g1368.t1"/>
    <property type="gene ID" value="Pan_g1368"/>
</dbReference>
<feature type="chain" id="PRO_5028854096" evidence="3">
    <location>
        <begin position="24"/>
        <end position="338"/>
    </location>
</feature>
<dbReference type="Proteomes" id="UP000492821">
    <property type="component" value="Unassembled WGS sequence"/>
</dbReference>
<keyword evidence="2" id="KW-1133">Transmembrane helix</keyword>
<keyword evidence="4" id="KW-1185">Reference proteome</keyword>
<feature type="compositionally biased region" description="Basic and acidic residues" evidence="1">
    <location>
        <begin position="259"/>
        <end position="338"/>
    </location>
</feature>
<keyword evidence="3" id="KW-0732">Signal</keyword>
<dbReference type="AlphaFoldDB" id="A0A7E4UXA2"/>
<sequence length="338" mass="36170">MLRFLILLGVLYAGDCVAPPASALYYFDDGTGVSLAKIDVVDDKLAPSFKPIGGPWDFKIAGQFELTDLKVIFTPKCSANVSITANTFVVTITKTGKSVKIATNEQKTASVDCAPEENFRLQFELVGKPGKYLSFVEHIRPIKVDMSPDKVKVVVPPTHTETVVSEEEDVAETTTPPATTAALVKKASPVVAIVVCIIVGLLCLAAGGAAGFFGRGFYDKKKQKTAPPPVPAPAGLSTEQSLGVPPPSSEPPSTATADLKAKLEVRKPTEATKEATLDASKKEVKEVRFSSEATKRPNNKTKAETMSEKISRKDKNPSKVSKKEKPGDEKPLLKGTKE</sequence>
<evidence type="ECO:0000256" key="2">
    <source>
        <dbReference type="SAM" id="Phobius"/>
    </source>
</evidence>
<evidence type="ECO:0000256" key="3">
    <source>
        <dbReference type="SAM" id="SignalP"/>
    </source>
</evidence>
<keyword evidence="2" id="KW-0812">Transmembrane</keyword>
<feature type="signal peptide" evidence="3">
    <location>
        <begin position="1"/>
        <end position="23"/>
    </location>
</feature>
<organism evidence="4 5">
    <name type="scientific">Panagrellus redivivus</name>
    <name type="common">Microworm</name>
    <dbReference type="NCBI Taxonomy" id="6233"/>
    <lineage>
        <taxon>Eukaryota</taxon>
        <taxon>Metazoa</taxon>
        <taxon>Ecdysozoa</taxon>
        <taxon>Nematoda</taxon>
        <taxon>Chromadorea</taxon>
        <taxon>Rhabditida</taxon>
        <taxon>Tylenchina</taxon>
        <taxon>Panagrolaimomorpha</taxon>
        <taxon>Panagrolaimoidea</taxon>
        <taxon>Panagrolaimidae</taxon>
        <taxon>Panagrellus</taxon>
    </lineage>
</organism>